<evidence type="ECO:0000256" key="1">
    <source>
        <dbReference type="ARBA" id="ARBA00022679"/>
    </source>
</evidence>
<feature type="domain" description="Glycosyltransferase subfamily 4-like N-terminal" evidence="3">
    <location>
        <begin position="18"/>
        <end position="171"/>
    </location>
</feature>
<evidence type="ECO:0000259" key="2">
    <source>
        <dbReference type="Pfam" id="PF00534"/>
    </source>
</evidence>
<dbReference type="SUPFAM" id="SSF53756">
    <property type="entry name" value="UDP-Glycosyltransferase/glycogen phosphorylase"/>
    <property type="match status" value="1"/>
</dbReference>
<reference evidence="4 5" key="1">
    <citation type="journal article" date="2015" name="Microbiome">
        <title>Genomic resolution of linkages in carbon, nitrogen, and sulfur cycling among widespread estuary sediment bacteria.</title>
        <authorList>
            <person name="Baker B.J."/>
            <person name="Lazar C.S."/>
            <person name="Teske A.P."/>
            <person name="Dick G.J."/>
        </authorList>
    </citation>
    <scope>NUCLEOTIDE SEQUENCE [LARGE SCALE GENOMIC DNA]</scope>
    <source>
        <strain evidence="4">DG_54_3</strain>
    </source>
</reference>
<dbReference type="Proteomes" id="UP000051861">
    <property type="component" value="Unassembled WGS sequence"/>
</dbReference>
<evidence type="ECO:0008006" key="6">
    <source>
        <dbReference type="Google" id="ProtNLM"/>
    </source>
</evidence>
<name>A0A0S7Y2R6_UNCSA</name>
<dbReference type="Pfam" id="PF13439">
    <property type="entry name" value="Glyco_transf_4"/>
    <property type="match status" value="1"/>
</dbReference>
<gene>
    <name evidence="4" type="ORF">AMJ44_05725</name>
</gene>
<dbReference type="InterPro" id="IPR001296">
    <property type="entry name" value="Glyco_trans_1"/>
</dbReference>
<comment type="caution">
    <text evidence="4">The sequence shown here is derived from an EMBL/GenBank/DDBJ whole genome shotgun (WGS) entry which is preliminary data.</text>
</comment>
<dbReference type="Gene3D" id="3.40.50.2000">
    <property type="entry name" value="Glycogen Phosphorylase B"/>
    <property type="match status" value="2"/>
</dbReference>
<dbReference type="CDD" id="cd03809">
    <property type="entry name" value="GT4_MtfB-like"/>
    <property type="match status" value="1"/>
</dbReference>
<evidence type="ECO:0000259" key="3">
    <source>
        <dbReference type="Pfam" id="PF13439"/>
    </source>
</evidence>
<accession>A0A0S7Y2R6</accession>
<sequence>MLIGYDGRFITEKPTGNGIYAARLIEALSAIDKHNQYRVYLAGSNSKATSTFNENVKIRIMPRIHRYSWVRVPILFPWELQRRAVDIFHAHYTVPAWIKIKVVLTLHDFFWIVNPQQFVSLKRIPITYTVKRAVNSADKILVGTSFIQHETMTFFNIPEERFEIIPYGVDSRFFERPSEDQQTRVRHKYGIDGPYILSVGDMHPRKNLTRLLEAFLLLPHHDDLKLVIVGKPVWKTKALFDRIKKERLEERVIITGYVSDEDMKPLYQSAEVFCYPSLYEGFGFPIIEAMASGVPVAASETSSCPEVGGNAALYFDPTRVEDIADTLHRTLSDSELRIKHINAGSKWAHRFTWEKTAKRTIEIYRSLA</sequence>
<dbReference type="PANTHER" id="PTHR46401:SF2">
    <property type="entry name" value="GLYCOSYLTRANSFERASE WBBK-RELATED"/>
    <property type="match status" value="1"/>
</dbReference>
<evidence type="ECO:0000313" key="4">
    <source>
        <dbReference type="EMBL" id="KPJ68683.1"/>
    </source>
</evidence>
<dbReference type="EMBL" id="LIZX01000043">
    <property type="protein sequence ID" value="KPJ68683.1"/>
    <property type="molecule type" value="Genomic_DNA"/>
</dbReference>
<dbReference type="Pfam" id="PF00534">
    <property type="entry name" value="Glycos_transf_1"/>
    <property type="match status" value="1"/>
</dbReference>
<dbReference type="FunFam" id="3.40.50.2000:FF:000119">
    <property type="entry name" value="Glycosyl transferase group 1"/>
    <property type="match status" value="1"/>
</dbReference>
<dbReference type="AlphaFoldDB" id="A0A0S7Y2R6"/>
<protein>
    <recommendedName>
        <fullName evidence="6">Glycosyl transferase family 1</fullName>
    </recommendedName>
</protein>
<organism evidence="4 5">
    <name type="scientific">candidate division WOR-1 bacterium DG_54_3</name>
    <dbReference type="NCBI Taxonomy" id="1703775"/>
    <lineage>
        <taxon>Bacteria</taxon>
        <taxon>Bacillati</taxon>
        <taxon>Saganbacteria</taxon>
    </lineage>
</organism>
<keyword evidence="1" id="KW-0808">Transferase</keyword>
<feature type="domain" description="Glycosyl transferase family 1" evidence="2">
    <location>
        <begin position="187"/>
        <end position="347"/>
    </location>
</feature>
<proteinExistence type="predicted"/>
<evidence type="ECO:0000313" key="5">
    <source>
        <dbReference type="Proteomes" id="UP000051861"/>
    </source>
</evidence>
<dbReference type="InterPro" id="IPR028098">
    <property type="entry name" value="Glyco_trans_4-like_N"/>
</dbReference>
<dbReference type="GO" id="GO:0009103">
    <property type="term" value="P:lipopolysaccharide biosynthetic process"/>
    <property type="evidence" value="ECO:0007669"/>
    <property type="project" value="TreeGrafter"/>
</dbReference>
<dbReference type="GO" id="GO:0016757">
    <property type="term" value="F:glycosyltransferase activity"/>
    <property type="evidence" value="ECO:0007669"/>
    <property type="project" value="InterPro"/>
</dbReference>
<dbReference type="PANTHER" id="PTHR46401">
    <property type="entry name" value="GLYCOSYLTRANSFERASE WBBK-RELATED"/>
    <property type="match status" value="1"/>
</dbReference>